<dbReference type="PANTHER" id="PTHR43826">
    <property type="entry name" value="GLUCOSE-6-PHOSPHATE EXCHANGER SLC37A4"/>
    <property type="match status" value="1"/>
</dbReference>
<feature type="transmembrane region" description="Helical" evidence="8">
    <location>
        <begin position="156"/>
        <end position="178"/>
    </location>
</feature>
<feature type="transmembrane region" description="Helical" evidence="8">
    <location>
        <begin position="184"/>
        <end position="204"/>
    </location>
</feature>
<evidence type="ECO:0000256" key="1">
    <source>
        <dbReference type="ARBA" id="ARBA00004651"/>
    </source>
</evidence>
<evidence type="ECO:0000313" key="11">
    <source>
        <dbReference type="Proteomes" id="UP000192738"/>
    </source>
</evidence>
<dbReference type="RefSeq" id="WP_084577029.1">
    <property type="nucleotide sequence ID" value="NZ_CP155572.1"/>
</dbReference>
<dbReference type="InterPro" id="IPR021159">
    <property type="entry name" value="Sugar-P_transporter_CS"/>
</dbReference>
<feature type="transmembrane region" description="Helical" evidence="8">
    <location>
        <begin position="382"/>
        <end position="406"/>
    </location>
</feature>
<dbReference type="PROSITE" id="PS00942">
    <property type="entry name" value="GLPT"/>
    <property type="match status" value="1"/>
</dbReference>
<dbReference type="AlphaFoldDB" id="A0A1W2DF25"/>
<dbReference type="Proteomes" id="UP000192738">
    <property type="component" value="Unassembled WGS sequence"/>
</dbReference>
<dbReference type="InterPro" id="IPR000849">
    <property type="entry name" value="Sugar_P_transporter"/>
</dbReference>
<keyword evidence="11" id="KW-1185">Reference proteome</keyword>
<evidence type="ECO:0000256" key="7">
    <source>
        <dbReference type="NCBIfam" id="TIGR00712"/>
    </source>
</evidence>
<dbReference type="InterPro" id="IPR005267">
    <property type="entry name" value="G3P_transporter"/>
</dbReference>
<feature type="transmembrane region" description="Helical" evidence="8">
    <location>
        <begin position="289"/>
        <end position="309"/>
    </location>
</feature>
<dbReference type="OrthoDB" id="9766638at2"/>
<evidence type="ECO:0000256" key="5">
    <source>
        <dbReference type="ARBA" id="ARBA00022989"/>
    </source>
</evidence>
<dbReference type="PANTHER" id="PTHR43826:SF6">
    <property type="entry name" value="GLYCEROL-3-PHOSPHATE TRANSPORTER"/>
    <property type="match status" value="1"/>
</dbReference>
<comment type="subcellular location">
    <subcellularLocation>
        <location evidence="1">Cell membrane</location>
        <topology evidence="1">Multi-pass membrane protein</topology>
    </subcellularLocation>
</comment>
<dbReference type="GO" id="GO:0015169">
    <property type="term" value="F:glycerol-3-phosphate transmembrane transporter activity"/>
    <property type="evidence" value="ECO:0007669"/>
    <property type="project" value="UniProtKB-UniRule"/>
</dbReference>
<dbReference type="PROSITE" id="PS50850">
    <property type="entry name" value="MFS"/>
    <property type="match status" value="1"/>
</dbReference>
<gene>
    <name evidence="10" type="ORF">SAMN04488500_11582</name>
</gene>
<name>A0A1W2DF25_9FIRM</name>
<dbReference type="Gene3D" id="1.20.1250.20">
    <property type="entry name" value="MFS general substrate transporter like domains"/>
    <property type="match status" value="2"/>
</dbReference>
<evidence type="ECO:0000256" key="2">
    <source>
        <dbReference type="ARBA" id="ARBA00009598"/>
    </source>
</evidence>
<proteinExistence type="inferred from homology"/>
<evidence type="ECO:0000256" key="3">
    <source>
        <dbReference type="ARBA" id="ARBA00022448"/>
    </source>
</evidence>
<dbReference type="SUPFAM" id="SSF103473">
    <property type="entry name" value="MFS general substrate transporter"/>
    <property type="match status" value="1"/>
</dbReference>
<dbReference type="PIRSF" id="PIRSF002808">
    <property type="entry name" value="Hexose_phosphate_transp"/>
    <property type="match status" value="1"/>
</dbReference>
<evidence type="ECO:0000313" key="10">
    <source>
        <dbReference type="EMBL" id="SMC96095.1"/>
    </source>
</evidence>
<comment type="similarity">
    <text evidence="2">Belongs to the major facilitator superfamily. Organophosphate:Pi antiporter (OPA) (TC 2.A.1.4) family.</text>
</comment>
<dbReference type="NCBIfam" id="TIGR00712">
    <property type="entry name" value="glpT"/>
    <property type="match status" value="1"/>
</dbReference>
<dbReference type="NCBIfam" id="TIGR00881">
    <property type="entry name" value="2A0104"/>
    <property type="match status" value="1"/>
</dbReference>
<dbReference type="InterPro" id="IPR020846">
    <property type="entry name" value="MFS_dom"/>
</dbReference>
<dbReference type="GO" id="GO:0061513">
    <property type="term" value="F:glucose 6-phosphate:phosphate antiporter activity"/>
    <property type="evidence" value="ECO:0007669"/>
    <property type="project" value="TreeGrafter"/>
</dbReference>
<feature type="transmembrane region" description="Helical" evidence="8">
    <location>
        <begin position="95"/>
        <end position="113"/>
    </location>
</feature>
<dbReference type="InterPro" id="IPR036259">
    <property type="entry name" value="MFS_trans_sf"/>
</dbReference>
<protein>
    <recommendedName>
        <fullName evidence="7">Glycerol-3-phosphate transporter</fullName>
    </recommendedName>
</protein>
<dbReference type="InterPro" id="IPR051337">
    <property type="entry name" value="OPA_Antiporter"/>
</dbReference>
<sequence>MFDFMQPAPHIKRLSDAEIASQYPKYRLQVFLSIFFGYAAYYLTRSNFPLAAPHLIKHLGFTVADIGNVRAALGLAYGLSKFVMATWSDRCNPRYFMAIGLIMSGIVNFFFPWATTVSMMWVLMFLNGWFQGMGWPPSGRTMTHWFSVSERGTKMAIWNCAHNIGGGLIAPIALFALSTYGWQGIFYVPGLICILLGVGIMVSLRDTPQSVGLPSIEEYKNDYPYVAKDVDIEKELTVKEILFKYVLNNKYVWLIAIANAFVYCVRYGILDWSPTYLMQVKAMSFKNSGWGYLLYEFAGIPGTLLAGWMSDKFFHGRRSPVSIIFMVGVLIATYIYWQNPAGNPLVDIICMISIGFLIYGPVMLIGVSALDMVPKKASGTAAGFTGLFGYLLGTVGASSGMGYLVKAYGWNAGFYLLMASSVIAICFLAFTWNFKPTIEEKTAA</sequence>
<keyword evidence="3" id="KW-0813">Transport</keyword>
<keyword evidence="6 8" id="KW-0472">Membrane</keyword>
<feature type="transmembrane region" description="Helical" evidence="8">
    <location>
        <begin position="345"/>
        <end position="370"/>
    </location>
</feature>
<dbReference type="STRING" id="112901.SAMN04488500_11582"/>
<accession>A0A1W2DF25</accession>
<evidence type="ECO:0000256" key="6">
    <source>
        <dbReference type="ARBA" id="ARBA00023136"/>
    </source>
</evidence>
<evidence type="ECO:0000259" key="9">
    <source>
        <dbReference type="PROSITE" id="PS50850"/>
    </source>
</evidence>
<feature type="transmembrane region" description="Helical" evidence="8">
    <location>
        <begin position="321"/>
        <end position="339"/>
    </location>
</feature>
<reference evidence="10 11" key="1">
    <citation type="submission" date="2017-04" db="EMBL/GenBank/DDBJ databases">
        <authorList>
            <person name="Afonso C.L."/>
            <person name="Miller P.J."/>
            <person name="Scott M.A."/>
            <person name="Spackman E."/>
            <person name="Goraichik I."/>
            <person name="Dimitrov K.M."/>
            <person name="Suarez D.L."/>
            <person name="Swayne D.E."/>
        </authorList>
    </citation>
    <scope>NUCLEOTIDE SEQUENCE [LARGE SCALE GENOMIC DNA]</scope>
    <source>
        <strain evidence="10 11">DSM 5090</strain>
    </source>
</reference>
<organism evidence="10 11">
    <name type="scientific">Sporomusa malonica</name>
    <dbReference type="NCBI Taxonomy" id="112901"/>
    <lineage>
        <taxon>Bacteria</taxon>
        <taxon>Bacillati</taxon>
        <taxon>Bacillota</taxon>
        <taxon>Negativicutes</taxon>
        <taxon>Selenomonadales</taxon>
        <taxon>Sporomusaceae</taxon>
        <taxon>Sporomusa</taxon>
    </lineage>
</organism>
<dbReference type="GO" id="GO:0005886">
    <property type="term" value="C:plasma membrane"/>
    <property type="evidence" value="ECO:0007669"/>
    <property type="project" value="UniProtKB-SubCell"/>
</dbReference>
<dbReference type="GO" id="GO:0035435">
    <property type="term" value="P:phosphate ion transmembrane transport"/>
    <property type="evidence" value="ECO:0007669"/>
    <property type="project" value="TreeGrafter"/>
</dbReference>
<dbReference type="EMBL" id="FWXI01000015">
    <property type="protein sequence ID" value="SMC96095.1"/>
    <property type="molecule type" value="Genomic_DNA"/>
</dbReference>
<dbReference type="Pfam" id="PF07690">
    <property type="entry name" value="MFS_1"/>
    <property type="match status" value="1"/>
</dbReference>
<feature type="transmembrane region" description="Helical" evidence="8">
    <location>
        <begin position="251"/>
        <end position="269"/>
    </location>
</feature>
<feature type="transmembrane region" description="Helical" evidence="8">
    <location>
        <begin position="26"/>
        <end position="44"/>
    </location>
</feature>
<feature type="transmembrane region" description="Helical" evidence="8">
    <location>
        <begin position="412"/>
        <end position="432"/>
    </location>
</feature>
<evidence type="ECO:0000256" key="8">
    <source>
        <dbReference type="SAM" id="Phobius"/>
    </source>
</evidence>
<feature type="domain" description="Major facilitator superfamily (MFS) profile" evidence="9">
    <location>
        <begin position="30"/>
        <end position="436"/>
    </location>
</feature>
<keyword evidence="4 8" id="KW-0812">Transmembrane</keyword>
<evidence type="ECO:0000256" key="4">
    <source>
        <dbReference type="ARBA" id="ARBA00022692"/>
    </source>
</evidence>
<dbReference type="CDD" id="cd17345">
    <property type="entry name" value="MFS_GlpT"/>
    <property type="match status" value="1"/>
</dbReference>
<dbReference type="InterPro" id="IPR011701">
    <property type="entry name" value="MFS"/>
</dbReference>
<keyword evidence="5 8" id="KW-1133">Transmembrane helix</keyword>